<accession>D7SRP4</accession>
<organism evidence="2 3">
    <name type="scientific">Vitis vinifera</name>
    <name type="common">Grape</name>
    <dbReference type="NCBI Taxonomy" id="29760"/>
    <lineage>
        <taxon>Eukaryota</taxon>
        <taxon>Viridiplantae</taxon>
        <taxon>Streptophyta</taxon>
        <taxon>Embryophyta</taxon>
        <taxon>Tracheophyta</taxon>
        <taxon>Spermatophyta</taxon>
        <taxon>Magnoliopsida</taxon>
        <taxon>eudicotyledons</taxon>
        <taxon>Gunneridae</taxon>
        <taxon>Pentapetalae</taxon>
        <taxon>rosids</taxon>
        <taxon>Vitales</taxon>
        <taxon>Vitaceae</taxon>
        <taxon>Viteae</taxon>
        <taxon>Vitis</taxon>
    </lineage>
</organism>
<protein>
    <submittedName>
        <fullName evidence="2">Uncharacterized protein</fullName>
    </submittedName>
</protein>
<dbReference type="HOGENOM" id="CLU_3321062_0_0_1"/>
<dbReference type="EMBL" id="FN594971">
    <property type="protein sequence ID" value="CBI18326.3"/>
    <property type="molecule type" value="Genomic_DNA"/>
</dbReference>
<sequence length="39" mass="4534">MGNQINFWYHLFLGLVSVNLRVSVKDRVSRFSKIALDPI</sequence>
<reference evidence="3" key="1">
    <citation type="journal article" date="2007" name="Nature">
        <title>The grapevine genome sequence suggests ancestral hexaploidization in major angiosperm phyla.</title>
        <authorList>
            <consortium name="The French-Italian Public Consortium for Grapevine Genome Characterization."/>
            <person name="Jaillon O."/>
            <person name="Aury J.-M."/>
            <person name="Noel B."/>
            <person name="Policriti A."/>
            <person name="Clepet C."/>
            <person name="Casagrande A."/>
            <person name="Choisne N."/>
            <person name="Aubourg S."/>
            <person name="Vitulo N."/>
            <person name="Jubin C."/>
            <person name="Vezzi A."/>
            <person name="Legeai F."/>
            <person name="Hugueney P."/>
            <person name="Dasilva C."/>
            <person name="Horner D."/>
            <person name="Mica E."/>
            <person name="Jublot D."/>
            <person name="Poulain J."/>
            <person name="Bruyere C."/>
            <person name="Billault A."/>
            <person name="Segurens B."/>
            <person name="Gouyvenoux M."/>
            <person name="Ugarte E."/>
            <person name="Cattonaro F."/>
            <person name="Anthouard V."/>
            <person name="Vico V."/>
            <person name="Del Fabbro C."/>
            <person name="Alaux M."/>
            <person name="Di Gaspero G."/>
            <person name="Dumas V."/>
            <person name="Felice N."/>
            <person name="Paillard S."/>
            <person name="Juman I."/>
            <person name="Moroldo M."/>
            <person name="Scalabrin S."/>
            <person name="Canaguier A."/>
            <person name="Le Clainche I."/>
            <person name="Malacrida G."/>
            <person name="Durand E."/>
            <person name="Pesole G."/>
            <person name="Laucou V."/>
            <person name="Chatelet P."/>
            <person name="Merdinoglu D."/>
            <person name="Delledonne M."/>
            <person name="Pezzotti M."/>
            <person name="Lecharny A."/>
            <person name="Scarpelli C."/>
            <person name="Artiguenave F."/>
            <person name="Pe M.E."/>
            <person name="Valle G."/>
            <person name="Morgante M."/>
            <person name="Caboche M."/>
            <person name="Adam-Blondon A.-F."/>
            <person name="Weissenbach J."/>
            <person name="Quetier F."/>
            <person name="Wincker P."/>
        </authorList>
    </citation>
    <scope>NUCLEOTIDE SEQUENCE [LARGE SCALE GENOMIC DNA]</scope>
    <source>
        <strain evidence="3">cv. Pinot noir / PN40024</strain>
    </source>
</reference>
<proteinExistence type="predicted"/>
<keyword evidence="1" id="KW-1133">Transmembrane helix</keyword>
<keyword evidence="3" id="KW-1185">Reference proteome</keyword>
<dbReference type="InParanoid" id="D7SRP4"/>
<dbReference type="Proteomes" id="UP000009183">
    <property type="component" value="Chromosome 7"/>
</dbReference>
<feature type="transmembrane region" description="Helical" evidence="1">
    <location>
        <begin position="6"/>
        <end position="24"/>
    </location>
</feature>
<keyword evidence="1" id="KW-0472">Membrane</keyword>
<dbReference type="AlphaFoldDB" id="D7SRP4"/>
<evidence type="ECO:0000256" key="1">
    <source>
        <dbReference type="SAM" id="Phobius"/>
    </source>
</evidence>
<evidence type="ECO:0000313" key="3">
    <source>
        <dbReference type="Proteomes" id="UP000009183"/>
    </source>
</evidence>
<evidence type="ECO:0000313" key="2">
    <source>
        <dbReference type="EMBL" id="CBI18326.3"/>
    </source>
</evidence>
<name>D7SRP4_VITVI</name>
<keyword evidence="1" id="KW-0812">Transmembrane</keyword>
<gene>
    <name evidence="2" type="ordered locus">VIT_07s0095g00610</name>
</gene>
<dbReference type="PaxDb" id="29760-VIT_07s0095g00610.t01"/>